<feature type="domain" description="Alpha-D-phosphohexomutase C-terminal" evidence="9">
    <location>
        <begin position="380"/>
        <end position="444"/>
    </location>
</feature>
<feature type="domain" description="Alpha-D-phosphohexomutase alpha/beta/alpha" evidence="12">
    <location>
        <begin position="263"/>
        <end position="374"/>
    </location>
</feature>
<evidence type="ECO:0000256" key="2">
    <source>
        <dbReference type="ARBA" id="ARBA00022553"/>
    </source>
</evidence>
<feature type="modified residue" description="Phosphoserine" evidence="6">
    <location>
        <position position="109"/>
    </location>
</feature>
<keyword evidence="3 6" id="KW-0479">Metal-binding</keyword>
<gene>
    <name evidence="6 13" type="primary">glmM</name>
    <name evidence="13" type="ORF">GCM10022239_06290</name>
</gene>
<dbReference type="PANTHER" id="PTHR42946">
    <property type="entry name" value="PHOSPHOHEXOSE MUTASE"/>
    <property type="match status" value="1"/>
</dbReference>
<evidence type="ECO:0000256" key="8">
    <source>
        <dbReference type="RuleBase" id="RU004327"/>
    </source>
</evidence>
<feature type="binding site" evidence="6">
    <location>
        <position position="250"/>
    </location>
    <ligand>
        <name>Mg(2+)</name>
        <dbReference type="ChEBI" id="CHEBI:18420"/>
    </ligand>
</feature>
<dbReference type="InterPro" id="IPR006352">
    <property type="entry name" value="GlmM_bact"/>
</dbReference>
<sequence>MPRLFGTDGVRGLANETLTVELSLRLAQAAAVVLGKGRYADGRRASGRRPVAVLARDPRISGEFIASAVAAGLASSGVDVYDAGVIPTPALAFLVADVNADFGVMVSASHNPAPDNGIKFFAAGGTKLPDEVEDRIEAALAELPIAPTGPEVGRIRRFSDAEDRYLVHLLGTLPTRLDGLHVVLDCANGAASGVSPDAFRGAGATLTLIGADPDGININDGVGSTHLEQLAKAVVEHGADLGIAHDGDADRCLAVDAAGNVVDGDQIMAILALSLKERGLLAQDTLVATVMSNLGLRLAMAENGVTMVETRVGDRYVLEALSRDDLSLGGEQSGHVIMTAHATTGDGILTGLHLAAELARTGKTLAELVSVMTVYPQIMVNVKDVDHESLADDDTIAAAVVVAQQKLGDRGRVLLRPSGTEPLVRVMVEASDQALADEIAHSLASVVRKRLSR</sequence>
<dbReference type="HAMAP" id="MF_01554_B">
    <property type="entry name" value="GlmM_B"/>
    <property type="match status" value="1"/>
</dbReference>
<evidence type="ECO:0000313" key="14">
    <source>
        <dbReference type="Proteomes" id="UP001501004"/>
    </source>
</evidence>
<evidence type="ECO:0000259" key="11">
    <source>
        <dbReference type="Pfam" id="PF02879"/>
    </source>
</evidence>
<protein>
    <recommendedName>
        <fullName evidence="6 8">Phosphoglucosamine mutase</fullName>
        <ecNumber evidence="6 8">5.4.2.10</ecNumber>
    </recommendedName>
</protein>
<evidence type="ECO:0000256" key="4">
    <source>
        <dbReference type="ARBA" id="ARBA00022842"/>
    </source>
</evidence>
<comment type="caution">
    <text evidence="13">The sequence shown here is derived from an EMBL/GenBank/DDBJ whole genome shotgun (WGS) entry which is preliminary data.</text>
</comment>
<proteinExistence type="inferred from homology"/>
<feature type="binding site" description="via phosphate group" evidence="6">
    <location>
        <position position="109"/>
    </location>
    <ligand>
        <name>Mg(2+)</name>
        <dbReference type="ChEBI" id="CHEBI:18420"/>
    </ligand>
</feature>
<feature type="domain" description="Alpha-D-phosphohexomutase alpha/beta/alpha" evidence="10">
    <location>
        <begin position="3"/>
        <end position="141"/>
    </location>
</feature>
<reference evidence="14" key="1">
    <citation type="journal article" date="2019" name="Int. J. Syst. Evol. Microbiol.">
        <title>The Global Catalogue of Microorganisms (GCM) 10K type strain sequencing project: providing services to taxonomists for standard genome sequencing and annotation.</title>
        <authorList>
            <consortium name="The Broad Institute Genomics Platform"/>
            <consortium name="The Broad Institute Genome Sequencing Center for Infectious Disease"/>
            <person name="Wu L."/>
            <person name="Ma J."/>
        </authorList>
    </citation>
    <scope>NUCLEOTIDE SEQUENCE [LARGE SCALE GENOMIC DNA]</scope>
    <source>
        <strain evidence="14">JCM 16949</strain>
    </source>
</reference>
<organism evidence="13 14">
    <name type="scientific">Leifsonella bigeumensis</name>
    <dbReference type="NCBI Taxonomy" id="433643"/>
    <lineage>
        <taxon>Bacteria</taxon>
        <taxon>Bacillati</taxon>
        <taxon>Actinomycetota</taxon>
        <taxon>Actinomycetes</taxon>
        <taxon>Micrococcales</taxon>
        <taxon>Microbacteriaceae</taxon>
        <taxon>Leifsonella</taxon>
    </lineage>
</organism>
<dbReference type="InterPro" id="IPR005843">
    <property type="entry name" value="A-D-PHexomutase_C"/>
</dbReference>
<dbReference type="PANTHER" id="PTHR42946:SF1">
    <property type="entry name" value="PHOSPHOGLUCOMUTASE (ALPHA-D-GLUCOSE-1,6-BISPHOSPHATE-DEPENDENT)"/>
    <property type="match status" value="1"/>
</dbReference>
<dbReference type="Pfam" id="PF02879">
    <property type="entry name" value="PGM_PMM_II"/>
    <property type="match status" value="1"/>
</dbReference>
<dbReference type="Gene3D" id="3.40.120.10">
    <property type="entry name" value="Alpha-D-Glucose-1,6-Bisphosphate, subunit A, domain 3"/>
    <property type="match status" value="3"/>
</dbReference>
<feature type="binding site" evidence="6">
    <location>
        <position position="246"/>
    </location>
    <ligand>
        <name>Mg(2+)</name>
        <dbReference type="ChEBI" id="CHEBI:18420"/>
    </ligand>
</feature>
<dbReference type="InterPro" id="IPR050060">
    <property type="entry name" value="Phosphoglucosamine_mutase"/>
</dbReference>
<dbReference type="SUPFAM" id="SSF53738">
    <property type="entry name" value="Phosphoglucomutase, first 3 domains"/>
    <property type="match status" value="3"/>
</dbReference>
<dbReference type="Gene3D" id="3.30.310.50">
    <property type="entry name" value="Alpha-D-phosphohexomutase, C-terminal domain"/>
    <property type="match status" value="1"/>
</dbReference>
<accession>A0ABP7F7J3</accession>
<dbReference type="NCBIfam" id="TIGR01455">
    <property type="entry name" value="glmM"/>
    <property type="match status" value="1"/>
</dbReference>
<dbReference type="SUPFAM" id="SSF55957">
    <property type="entry name" value="Phosphoglucomutase, C-terminal domain"/>
    <property type="match status" value="1"/>
</dbReference>
<feature type="active site" description="Phosphoserine intermediate" evidence="6">
    <location>
        <position position="109"/>
    </location>
</feature>
<evidence type="ECO:0000256" key="5">
    <source>
        <dbReference type="ARBA" id="ARBA00023235"/>
    </source>
</evidence>
<dbReference type="Proteomes" id="UP001501004">
    <property type="component" value="Unassembled WGS sequence"/>
</dbReference>
<evidence type="ECO:0000259" key="9">
    <source>
        <dbReference type="Pfam" id="PF00408"/>
    </source>
</evidence>
<comment type="PTM">
    <text evidence="6">Activated by phosphorylation.</text>
</comment>
<keyword evidence="4 6" id="KW-0460">Magnesium</keyword>
<comment type="similarity">
    <text evidence="1 6 7">Belongs to the phosphohexose mutase family.</text>
</comment>
<dbReference type="Pfam" id="PF00408">
    <property type="entry name" value="PGM_PMM_IV"/>
    <property type="match status" value="1"/>
</dbReference>
<dbReference type="InterPro" id="IPR005841">
    <property type="entry name" value="Alpha-D-phosphohexomutase_SF"/>
</dbReference>
<dbReference type="EC" id="5.4.2.10" evidence="6 8"/>
<evidence type="ECO:0000313" key="13">
    <source>
        <dbReference type="EMBL" id="GAA3732657.1"/>
    </source>
</evidence>
<dbReference type="InterPro" id="IPR016066">
    <property type="entry name" value="A-D-PHexomutase_CS"/>
</dbReference>
<comment type="cofactor">
    <cofactor evidence="6">
        <name>Mg(2+)</name>
        <dbReference type="ChEBI" id="CHEBI:18420"/>
    </cofactor>
    <text evidence="6">Binds 1 Mg(2+) ion per subunit.</text>
</comment>
<comment type="function">
    <text evidence="6 8">Catalyzes the conversion of glucosamine-6-phosphate to glucosamine-1-phosphate.</text>
</comment>
<name>A0ABP7F7J3_9MICO</name>
<dbReference type="RefSeq" id="WP_344753625.1">
    <property type="nucleotide sequence ID" value="NZ_BAABAE010000002.1"/>
</dbReference>
<dbReference type="InterPro" id="IPR016055">
    <property type="entry name" value="A-D-PHexomutase_a/b/a-I/II/III"/>
</dbReference>
<keyword evidence="5 6" id="KW-0413">Isomerase</keyword>
<evidence type="ECO:0000256" key="1">
    <source>
        <dbReference type="ARBA" id="ARBA00010231"/>
    </source>
</evidence>
<dbReference type="PRINTS" id="PR00509">
    <property type="entry name" value="PGMPMM"/>
</dbReference>
<evidence type="ECO:0000256" key="7">
    <source>
        <dbReference type="RuleBase" id="RU004326"/>
    </source>
</evidence>
<dbReference type="InterPro" id="IPR005846">
    <property type="entry name" value="A-D-PHexomutase_a/b/a-III"/>
</dbReference>
<evidence type="ECO:0000256" key="3">
    <source>
        <dbReference type="ARBA" id="ARBA00022723"/>
    </source>
</evidence>
<keyword evidence="14" id="KW-1185">Reference proteome</keyword>
<dbReference type="CDD" id="cd05802">
    <property type="entry name" value="GlmM"/>
    <property type="match status" value="1"/>
</dbReference>
<dbReference type="Pfam" id="PF02878">
    <property type="entry name" value="PGM_PMM_I"/>
    <property type="match status" value="1"/>
</dbReference>
<dbReference type="Pfam" id="PF02880">
    <property type="entry name" value="PGM_PMM_III"/>
    <property type="match status" value="1"/>
</dbReference>
<evidence type="ECO:0000259" key="10">
    <source>
        <dbReference type="Pfam" id="PF02878"/>
    </source>
</evidence>
<keyword evidence="2 6" id="KW-0597">Phosphoprotein</keyword>
<feature type="binding site" evidence="6">
    <location>
        <position position="248"/>
    </location>
    <ligand>
        <name>Mg(2+)</name>
        <dbReference type="ChEBI" id="CHEBI:18420"/>
    </ligand>
</feature>
<dbReference type="InterPro" id="IPR036900">
    <property type="entry name" value="A-D-PHexomutase_C_sf"/>
</dbReference>
<evidence type="ECO:0000259" key="12">
    <source>
        <dbReference type="Pfam" id="PF02880"/>
    </source>
</evidence>
<dbReference type="EMBL" id="BAABAE010000002">
    <property type="protein sequence ID" value="GAA3732657.1"/>
    <property type="molecule type" value="Genomic_DNA"/>
</dbReference>
<evidence type="ECO:0000256" key="6">
    <source>
        <dbReference type="HAMAP-Rule" id="MF_01554"/>
    </source>
</evidence>
<comment type="catalytic activity">
    <reaction evidence="6 8">
        <text>alpha-D-glucosamine 1-phosphate = D-glucosamine 6-phosphate</text>
        <dbReference type="Rhea" id="RHEA:23424"/>
        <dbReference type="ChEBI" id="CHEBI:58516"/>
        <dbReference type="ChEBI" id="CHEBI:58725"/>
        <dbReference type="EC" id="5.4.2.10"/>
    </reaction>
</comment>
<dbReference type="PROSITE" id="PS00710">
    <property type="entry name" value="PGM_PMM"/>
    <property type="match status" value="1"/>
</dbReference>
<feature type="domain" description="Alpha-D-phosphohexomutase alpha/beta/alpha" evidence="11">
    <location>
        <begin position="164"/>
        <end position="259"/>
    </location>
</feature>
<dbReference type="InterPro" id="IPR005844">
    <property type="entry name" value="A-D-PHexomutase_a/b/a-I"/>
</dbReference>
<dbReference type="InterPro" id="IPR005845">
    <property type="entry name" value="A-D-PHexomutase_a/b/a-II"/>
</dbReference>